<protein>
    <submittedName>
        <fullName evidence="2">Uncharacterized protein</fullName>
    </submittedName>
</protein>
<organism evidence="2 3">
    <name type="scientific">Liparis tanakae</name>
    <name type="common">Tanaka's snailfish</name>
    <dbReference type="NCBI Taxonomy" id="230148"/>
    <lineage>
        <taxon>Eukaryota</taxon>
        <taxon>Metazoa</taxon>
        <taxon>Chordata</taxon>
        <taxon>Craniata</taxon>
        <taxon>Vertebrata</taxon>
        <taxon>Euteleostomi</taxon>
        <taxon>Actinopterygii</taxon>
        <taxon>Neopterygii</taxon>
        <taxon>Teleostei</taxon>
        <taxon>Neoteleostei</taxon>
        <taxon>Acanthomorphata</taxon>
        <taxon>Eupercaria</taxon>
        <taxon>Perciformes</taxon>
        <taxon>Cottioidei</taxon>
        <taxon>Cottales</taxon>
        <taxon>Liparidae</taxon>
        <taxon>Liparis</taxon>
    </lineage>
</organism>
<dbReference type="EMBL" id="SRLO01000766">
    <property type="protein sequence ID" value="TNN46936.1"/>
    <property type="molecule type" value="Genomic_DNA"/>
</dbReference>
<evidence type="ECO:0000256" key="1">
    <source>
        <dbReference type="SAM" id="MobiDB-lite"/>
    </source>
</evidence>
<feature type="region of interest" description="Disordered" evidence="1">
    <location>
        <begin position="1"/>
        <end position="35"/>
    </location>
</feature>
<evidence type="ECO:0000313" key="2">
    <source>
        <dbReference type="EMBL" id="TNN46936.1"/>
    </source>
</evidence>
<dbReference type="AlphaFoldDB" id="A0A4Z2G034"/>
<proteinExistence type="predicted"/>
<evidence type="ECO:0000313" key="3">
    <source>
        <dbReference type="Proteomes" id="UP000314294"/>
    </source>
</evidence>
<comment type="caution">
    <text evidence="2">The sequence shown here is derived from an EMBL/GenBank/DDBJ whole genome shotgun (WGS) entry which is preliminary data.</text>
</comment>
<sequence length="106" mass="11840">MHHINTAEAANETRGRLQLVGGSETETDLSWQSAPNTLHDTRIRVSMEDSWRRTGSVLLGSAAGRLRKRQKREYHERNMTVFLQSCGCTCSPGEALCLHQVSTQGE</sequence>
<reference evidence="2 3" key="1">
    <citation type="submission" date="2019-03" db="EMBL/GenBank/DDBJ databases">
        <title>First draft genome of Liparis tanakae, snailfish: a comprehensive survey of snailfish specific genes.</title>
        <authorList>
            <person name="Kim W."/>
            <person name="Song I."/>
            <person name="Jeong J.-H."/>
            <person name="Kim D."/>
            <person name="Kim S."/>
            <person name="Ryu S."/>
            <person name="Song J.Y."/>
            <person name="Lee S.K."/>
        </authorList>
    </citation>
    <scope>NUCLEOTIDE SEQUENCE [LARGE SCALE GENOMIC DNA]</scope>
    <source>
        <tissue evidence="2">Muscle</tissue>
    </source>
</reference>
<accession>A0A4Z2G034</accession>
<keyword evidence="3" id="KW-1185">Reference proteome</keyword>
<gene>
    <name evidence="2" type="ORF">EYF80_042852</name>
</gene>
<dbReference type="Proteomes" id="UP000314294">
    <property type="component" value="Unassembled WGS sequence"/>
</dbReference>
<name>A0A4Z2G034_9TELE</name>